<feature type="compositionally biased region" description="Polar residues" evidence="5">
    <location>
        <begin position="1019"/>
        <end position="1036"/>
    </location>
</feature>
<dbReference type="GO" id="GO:0003723">
    <property type="term" value="F:RNA binding"/>
    <property type="evidence" value="ECO:0007669"/>
    <property type="project" value="UniProtKB-UniRule"/>
</dbReference>
<dbReference type="Gene3D" id="3.30.1370.10">
    <property type="entry name" value="K Homology domain, type 1"/>
    <property type="match status" value="10"/>
</dbReference>
<evidence type="ECO:0000256" key="3">
    <source>
        <dbReference type="PROSITE-ProRule" id="PRU00117"/>
    </source>
</evidence>
<dbReference type="Pfam" id="PF00013">
    <property type="entry name" value="KH_1"/>
    <property type="match status" value="7"/>
</dbReference>
<evidence type="ECO:0000313" key="8">
    <source>
        <dbReference type="WBParaSite" id="TREG1_17770.1"/>
    </source>
</evidence>
<dbReference type="InterPro" id="IPR004087">
    <property type="entry name" value="KH_dom"/>
</dbReference>
<evidence type="ECO:0000256" key="5">
    <source>
        <dbReference type="SAM" id="MobiDB-lite"/>
    </source>
</evidence>
<feature type="domain" description="K Homology" evidence="6">
    <location>
        <begin position="342"/>
        <end position="408"/>
    </location>
</feature>
<evidence type="ECO:0000256" key="1">
    <source>
        <dbReference type="ARBA" id="ARBA00022737"/>
    </source>
</evidence>
<evidence type="ECO:0000313" key="7">
    <source>
        <dbReference type="Proteomes" id="UP000050795"/>
    </source>
</evidence>
<proteinExistence type="predicted"/>
<feature type="domain" description="K Homology" evidence="6">
    <location>
        <begin position="894"/>
        <end position="982"/>
    </location>
</feature>
<feature type="domain" description="K Homology" evidence="6">
    <location>
        <begin position="645"/>
        <end position="726"/>
    </location>
</feature>
<feature type="coiled-coil region" evidence="4">
    <location>
        <begin position="393"/>
        <end position="420"/>
    </location>
</feature>
<name>A0AA85J8W5_TRIRE</name>
<dbReference type="Proteomes" id="UP000050795">
    <property type="component" value="Unassembled WGS sequence"/>
</dbReference>
<dbReference type="InterPro" id="IPR057778">
    <property type="entry name" value="KH_Vigilin_N"/>
</dbReference>
<dbReference type="InterPro" id="IPR004088">
    <property type="entry name" value="KH_dom_type_1"/>
</dbReference>
<feature type="domain" description="K Homology" evidence="6">
    <location>
        <begin position="413"/>
        <end position="484"/>
    </location>
</feature>
<sequence length="1324" mass="148598">MDVRGESMKSNGELAGQIDDQDFPALPKAGSCRPVKIPTAVLPSYHTKTTEVLEIPLEERRFVNQENENPAVGKGFNVQSKVCMEIARDTNVEMNVNTSKNHVLTIIISGEPGKVAEAKKRVTAELQQQETVRIPVPVEYRGYLIGRKGERLQELEASTMTRIVFPPNNALDPNIVIVSGPRKGITEAEQLILEIVNRQSQQGFERLSIPKIYHPFICGPNSQFVNDLKSRTDTKINIPPPSVPVDEITISGKREGVAQAVKEIKAIYQERLETTKTMVLRVPRSQHRFINGQRGSGVADIMAQTGVSVELPMDDGNEEIVLRGKPEDLGRAVSMVYQRAQSSKLEEIEAPHRFHRLLIGKGGATLSELLEGYKRVQVNFKENSDKIIIEGPSEEVEVVVERLRSRLEELQSTVARSTINVNPKYYRHIIGKQGATIGRLREYRVRVLLPHSERGDSFTSDEVVIEGDPVGVEKAKLEIQKLVEKLENEKCKDIIIEPHIQSLLRSNISGNPPYIRTIYDSFPLVRIIWPESESTDLFMKNPTKSIVQLRGDRLQVDGAGEKLQKLIKQAIEENYREEIHIFKEIRTSFLGREFPKVRKLLDDTHTRLEFPNPNSDSDVFTVIGREENVHQAIEQLEEMQKKLACVKEVMVSIPSALTTKFAGDQAPSLRSICEQCEGVHIRFANKSGKNQSNRTAAKKLSHMDIIVLGPEKEVDQACALLAELNAKVSELCAEEIVRANPRFHGILIGRHASNIRLFRKKYNVELIFPDRLECDPNLASEIRIVGTKESVGEAKLHLESVIKTLEDVVEESIPTDWNTLKEIVQYRRTFIIPELDAVRVITPRYANYASYIEADSDNSMGNPYEPLFIKLIGSKACVETALQALDNVIKDIKEQVSQEFPLTDPSHMIVLERNRSQLPELERIYKVYIRLIRPTENSEPNYSTLEERFDNSPEPHVLGILMITGVRERINQAFEDGIKPLLPIEVTFPVPQEFHRSLIVVPTEISNSREHSRRPIRSVGNTKQATPPDQANNTTESLSKAIEIRRKYSVIIRLPPQHAAGSNFIFLRGTPSKIAAAKHELTEWLKECEAAKADRIARNYEDSLEFPHRFLQTILALRTDICSKHEVGMRLDTSTTVKPAVLPPPPPSSLTAPITAPCEASSNNTVEISGDITFSGISQPVVSNGDISNVSETCASVPKEKLARIILRGYQDHVSAAKAELNNVIVKLLAEVTENLFIPVETHARLIGSKGSAILKVMREYNVRIDFPHRRNINSANVDVNTVLVSGAPENVDMACDYLIAKANEFLAQSESSSVRQRLLEEEI</sequence>
<feature type="domain" description="K Homology" evidence="6">
    <location>
        <begin position="731"/>
        <end position="803"/>
    </location>
</feature>
<feature type="domain" description="K Homology" evidence="6">
    <location>
        <begin position="128"/>
        <end position="197"/>
    </location>
</feature>
<dbReference type="CDD" id="cd02394">
    <property type="entry name" value="KH-I_Vigilin_rpt6"/>
    <property type="match status" value="1"/>
</dbReference>
<feature type="domain" description="K Homology" evidence="6">
    <location>
        <begin position="274"/>
        <end position="341"/>
    </location>
</feature>
<feature type="domain" description="K Homology" evidence="6">
    <location>
        <begin position="1230"/>
        <end position="1304"/>
    </location>
</feature>
<dbReference type="SUPFAM" id="SSF54791">
    <property type="entry name" value="Eukaryotic type KH-domain (KH-domain type I)"/>
    <property type="match status" value="8"/>
</dbReference>
<dbReference type="PROSITE" id="PS50084">
    <property type="entry name" value="KH_TYPE_1"/>
    <property type="match status" value="8"/>
</dbReference>
<evidence type="ECO:0000256" key="4">
    <source>
        <dbReference type="SAM" id="Coils"/>
    </source>
</evidence>
<feature type="coiled-coil region" evidence="4">
    <location>
        <begin position="622"/>
        <end position="649"/>
    </location>
</feature>
<keyword evidence="4" id="KW-0175">Coiled coil</keyword>
<feature type="domain" description="K Homology" evidence="6">
    <location>
        <begin position="201"/>
        <end position="269"/>
    </location>
</feature>
<dbReference type="WBParaSite" id="TREG1_17770.1">
    <property type="protein sequence ID" value="TREG1_17770.1"/>
    <property type="gene ID" value="TREG1_17770"/>
</dbReference>
<evidence type="ECO:0000256" key="2">
    <source>
        <dbReference type="ARBA" id="ARBA00022884"/>
    </source>
</evidence>
<organism evidence="7 8">
    <name type="scientific">Trichobilharzia regenti</name>
    <name type="common">Nasal bird schistosome</name>
    <dbReference type="NCBI Taxonomy" id="157069"/>
    <lineage>
        <taxon>Eukaryota</taxon>
        <taxon>Metazoa</taxon>
        <taxon>Spiralia</taxon>
        <taxon>Lophotrochozoa</taxon>
        <taxon>Platyhelminthes</taxon>
        <taxon>Trematoda</taxon>
        <taxon>Digenea</taxon>
        <taxon>Strigeidida</taxon>
        <taxon>Schistosomatoidea</taxon>
        <taxon>Schistosomatidae</taxon>
        <taxon>Trichobilharzia</taxon>
    </lineage>
</organism>
<accession>A0AA85J8W5</accession>
<keyword evidence="7" id="KW-1185">Reference proteome</keyword>
<evidence type="ECO:0000259" key="6">
    <source>
        <dbReference type="SMART" id="SM00322"/>
    </source>
</evidence>
<keyword evidence="2 3" id="KW-0694">RNA-binding</keyword>
<reference evidence="8" key="2">
    <citation type="submission" date="2023-11" db="UniProtKB">
        <authorList>
            <consortium name="WormBaseParasite"/>
        </authorList>
    </citation>
    <scope>IDENTIFICATION</scope>
</reference>
<dbReference type="Pfam" id="PF24668">
    <property type="entry name" value="KH_Vigilin"/>
    <property type="match status" value="1"/>
</dbReference>
<reference evidence="7" key="1">
    <citation type="submission" date="2022-06" db="EMBL/GenBank/DDBJ databases">
        <authorList>
            <person name="Berger JAMES D."/>
            <person name="Berger JAMES D."/>
        </authorList>
    </citation>
    <scope>NUCLEOTIDE SEQUENCE [LARGE SCALE GENOMIC DNA]</scope>
</reference>
<dbReference type="CDD" id="cd22407">
    <property type="entry name" value="KH-I_Vigilin_rpt3"/>
    <property type="match status" value="1"/>
</dbReference>
<feature type="domain" description="K Homology" evidence="6">
    <location>
        <begin position="573"/>
        <end position="641"/>
    </location>
</feature>
<protein>
    <recommendedName>
        <fullName evidence="6">K Homology domain-containing protein</fullName>
    </recommendedName>
</protein>
<feature type="region of interest" description="Disordered" evidence="5">
    <location>
        <begin position="1009"/>
        <end position="1036"/>
    </location>
</feature>
<dbReference type="SMART" id="SM00322">
    <property type="entry name" value="KH"/>
    <property type="match status" value="10"/>
</dbReference>
<dbReference type="PANTHER" id="PTHR10288">
    <property type="entry name" value="KH DOMAIN CONTAINING RNA BINDING PROTEIN"/>
    <property type="match status" value="1"/>
</dbReference>
<keyword evidence="1" id="KW-0677">Repeat</keyword>
<dbReference type="CDD" id="cd22408">
    <property type="entry name" value="KH-I_Vigilin_rpt4"/>
    <property type="match status" value="1"/>
</dbReference>
<dbReference type="InterPro" id="IPR036612">
    <property type="entry name" value="KH_dom_type_1_sf"/>
</dbReference>
<feature type="region of interest" description="Disordered" evidence="5">
    <location>
        <begin position="1"/>
        <end position="22"/>
    </location>
</feature>